<name>A0ABI7VTI6_FELCA</name>
<comment type="similarity">
    <text evidence="2">Belongs to the DIM1 family.</text>
</comment>
<feature type="region of interest" description="Disordered" evidence="6">
    <location>
        <begin position="1"/>
        <end position="95"/>
    </location>
</feature>
<dbReference type="PANTHER" id="PTHR12052:SF5">
    <property type="entry name" value="THIOREDOXIN-LIKE PROTEIN 4A"/>
    <property type="match status" value="1"/>
</dbReference>
<sequence length="179" mass="19974">GSLTGPTGTDSRSGKDRLLSTAAAPRENPARAAHAETTYRQRTASAQTPAPPGSGRRAQLRRTRAARRRARARSRRRARTVRRGSTPGRTAARDSLGVRGTRAALKMSYMLPHLHNGWQVDQAILSEEDRVVVIRFGHDWDPTCMKMDEVLYSIAEKKWQIVGDLLHLVTSPVWIPQLF</sequence>
<dbReference type="InterPro" id="IPR004123">
    <property type="entry name" value="Dim1"/>
</dbReference>
<evidence type="ECO:0000256" key="1">
    <source>
        <dbReference type="ARBA" id="ARBA00004123"/>
    </source>
</evidence>
<evidence type="ECO:0000256" key="4">
    <source>
        <dbReference type="ARBA" id="ARBA00023187"/>
    </source>
</evidence>
<evidence type="ECO:0000256" key="3">
    <source>
        <dbReference type="ARBA" id="ARBA00022664"/>
    </source>
</evidence>
<feature type="compositionally biased region" description="Low complexity" evidence="6">
    <location>
        <begin position="22"/>
        <end position="32"/>
    </location>
</feature>
<evidence type="ECO:0000313" key="7">
    <source>
        <dbReference type="Ensembl" id="ENSFCTP00005001272.1"/>
    </source>
</evidence>
<reference evidence="7 8" key="1">
    <citation type="submission" date="2021-02" db="EMBL/GenBank/DDBJ databases">
        <title>Safari Cat Assemblies.</title>
        <authorList>
            <person name="Bredemeyer K.R."/>
            <person name="Murphy W.J."/>
        </authorList>
    </citation>
    <scope>NUCLEOTIDE SEQUENCE [LARGE SCALE GENOMIC DNA]</scope>
</reference>
<reference evidence="7" key="2">
    <citation type="submission" date="2025-08" db="UniProtKB">
        <authorList>
            <consortium name="Ensembl"/>
        </authorList>
    </citation>
    <scope>IDENTIFICATION</scope>
    <source>
        <strain evidence="7">breed Abyssinian</strain>
    </source>
</reference>
<proteinExistence type="inferred from homology"/>
<reference evidence="7" key="3">
    <citation type="submission" date="2025-09" db="UniProtKB">
        <authorList>
            <consortium name="Ensembl"/>
        </authorList>
    </citation>
    <scope>IDENTIFICATION</scope>
    <source>
        <strain evidence="7">breed Abyssinian</strain>
    </source>
</reference>
<dbReference type="Gene3D" id="3.40.30.10">
    <property type="entry name" value="Glutaredoxin"/>
    <property type="match status" value="1"/>
</dbReference>
<feature type="compositionally biased region" description="Basic residues" evidence="6">
    <location>
        <begin position="58"/>
        <end position="82"/>
    </location>
</feature>
<evidence type="ECO:0000313" key="8">
    <source>
        <dbReference type="Proteomes" id="UP000823872"/>
    </source>
</evidence>
<comment type="subcellular location">
    <subcellularLocation>
        <location evidence="1">Nucleus</location>
    </subcellularLocation>
</comment>
<evidence type="ECO:0008006" key="9">
    <source>
        <dbReference type="Google" id="ProtNLM"/>
    </source>
</evidence>
<keyword evidence="3" id="KW-0507">mRNA processing</keyword>
<evidence type="ECO:0000256" key="2">
    <source>
        <dbReference type="ARBA" id="ARBA00008241"/>
    </source>
</evidence>
<dbReference type="SMART" id="SM01410">
    <property type="entry name" value="DIM1"/>
    <property type="match status" value="1"/>
</dbReference>
<evidence type="ECO:0000256" key="5">
    <source>
        <dbReference type="ARBA" id="ARBA00023242"/>
    </source>
</evidence>
<accession>A0ABI7VTI6</accession>
<dbReference type="PANTHER" id="PTHR12052">
    <property type="entry name" value="THIOREDOXIN-LIKE PROTEN 4A, 4B"/>
    <property type="match status" value="1"/>
</dbReference>
<dbReference type="InterPro" id="IPR036249">
    <property type="entry name" value="Thioredoxin-like_sf"/>
</dbReference>
<keyword evidence="4" id="KW-0508">mRNA splicing</keyword>
<dbReference type="Ensembl" id="ENSFCTT00005002259.1">
    <property type="protein sequence ID" value="ENSFCTP00005001272.1"/>
    <property type="gene ID" value="ENSFCTG00005000854.1"/>
</dbReference>
<dbReference type="Pfam" id="PF02966">
    <property type="entry name" value="DIM1"/>
    <property type="match status" value="1"/>
</dbReference>
<keyword evidence="8" id="KW-1185">Reference proteome</keyword>
<protein>
    <recommendedName>
        <fullName evidence="9">Thioredoxin like 4A</fullName>
    </recommendedName>
</protein>
<dbReference type="GeneTree" id="ENSGT00390000010779"/>
<evidence type="ECO:0000256" key="6">
    <source>
        <dbReference type="SAM" id="MobiDB-lite"/>
    </source>
</evidence>
<dbReference type="Proteomes" id="UP000823872">
    <property type="component" value="Chromosome D3"/>
</dbReference>
<keyword evidence="5" id="KW-0539">Nucleus</keyword>
<feature type="compositionally biased region" description="Polar residues" evidence="6">
    <location>
        <begin position="1"/>
        <end position="11"/>
    </location>
</feature>
<organism evidence="7 8">
    <name type="scientific">Felis catus</name>
    <name type="common">Cat</name>
    <name type="synonym">Felis silvestris catus</name>
    <dbReference type="NCBI Taxonomy" id="9685"/>
    <lineage>
        <taxon>Eukaryota</taxon>
        <taxon>Metazoa</taxon>
        <taxon>Chordata</taxon>
        <taxon>Craniata</taxon>
        <taxon>Vertebrata</taxon>
        <taxon>Euteleostomi</taxon>
        <taxon>Mammalia</taxon>
        <taxon>Eutheria</taxon>
        <taxon>Laurasiatheria</taxon>
        <taxon>Carnivora</taxon>
        <taxon>Feliformia</taxon>
        <taxon>Felidae</taxon>
        <taxon>Felinae</taxon>
        <taxon>Felis</taxon>
    </lineage>
</organism>
<dbReference type="SUPFAM" id="SSF52833">
    <property type="entry name" value="Thioredoxin-like"/>
    <property type="match status" value="1"/>
</dbReference>